<feature type="compositionally biased region" description="Basic residues" evidence="1">
    <location>
        <begin position="262"/>
        <end position="272"/>
    </location>
</feature>
<feature type="compositionally biased region" description="Basic residues" evidence="1">
    <location>
        <begin position="455"/>
        <end position="465"/>
    </location>
</feature>
<evidence type="ECO:0000313" key="2">
    <source>
        <dbReference type="EMBL" id="ABA48850.1"/>
    </source>
</evidence>
<feature type="region of interest" description="Disordered" evidence="1">
    <location>
        <begin position="326"/>
        <end position="490"/>
    </location>
</feature>
<feature type="compositionally biased region" description="Basic and acidic residues" evidence="1">
    <location>
        <begin position="389"/>
        <end position="406"/>
    </location>
</feature>
<feature type="compositionally biased region" description="Basic and acidic residues" evidence="1">
    <location>
        <begin position="431"/>
        <end position="454"/>
    </location>
</feature>
<proteinExistence type="predicted"/>
<dbReference type="Proteomes" id="UP000002700">
    <property type="component" value="Chromosome I"/>
</dbReference>
<evidence type="ECO:0000313" key="3">
    <source>
        <dbReference type="Proteomes" id="UP000002700"/>
    </source>
</evidence>
<evidence type="ECO:0000256" key="1">
    <source>
        <dbReference type="SAM" id="MobiDB-lite"/>
    </source>
</evidence>
<protein>
    <submittedName>
        <fullName evidence="2">Epstein-Barr virus EBNA-1-like protein</fullName>
    </submittedName>
</protein>
<dbReference type="EnsemblBacteria" id="ABA48850">
    <property type="protein sequence ID" value="ABA48850"/>
    <property type="gene ID" value="BURPS1710b_2243"/>
</dbReference>
<feature type="compositionally biased region" description="Basic and acidic residues" evidence="1">
    <location>
        <begin position="328"/>
        <end position="374"/>
    </location>
</feature>
<feature type="region of interest" description="Disordered" evidence="1">
    <location>
        <begin position="241"/>
        <end position="289"/>
    </location>
</feature>
<reference evidence="2 3" key="1">
    <citation type="submission" date="2005-09" db="EMBL/GenBank/DDBJ databases">
        <authorList>
            <person name="Woods D.E."/>
            <person name="Nierman W.C."/>
        </authorList>
    </citation>
    <scope>NUCLEOTIDE SEQUENCE [LARGE SCALE GENOMIC DNA]</scope>
    <source>
        <strain evidence="2 3">1710b</strain>
    </source>
</reference>
<accession>Q3JS15</accession>
<name>Q3JS15_BURP1</name>
<dbReference type="EMBL" id="CP000124">
    <property type="protein sequence ID" value="ABA48850.1"/>
    <property type="molecule type" value="Genomic_DNA"/>
</dbReference>
<dbReference type="KEGG" id="bpm:BURPS1710b_2243"/>
<organism evidence="2 3">
    <name type="scientific">Burkholderia pseudomallei (strain 1710b)</name>
    <dbReference type="NCBI Taxonomy" id="320372"/>
    <lineage>
        <taxon>Bacteria</taxon>
        <taxon>Pseudomonadati</taxon>
        <taxon>Pseudomonadota</taxon>
        <taxon>Betaproteobacteria</taxon>
        <taxon>Burkholderiales</taxon>
        <taxon>Burkholderiaceae</taxon>
        <taxon>Burkholderia</taxon>
        <taxon>pseudomallei group</taxon>
    </lineage>
</organism>
<dbReference type="HOGENOM" id="CLU_556303_0_0_4"/>
<gene>
    <name evidence="2" type="ordered locus">BURPS1710b_2243</name>
</gene>
<feature type="compositionally biased region" description="Basic and acidic residues" evidence="1">
    <location>
        <begin position="466"/>
        <end position="490"/>
    </location>
</feature>
<sequence>MIVAARRPRDAALHGEAPAARLGIGDHVIGDAQARDAHQQMRAVGERGDIVVVCEAHRRAARESLRAARRARGRRGRLAGVDAARRARPDVAVALERLVCARRVMRRHPLVRRQIRDRDARAARAVIGPAVIAALQPALGRDAPERQRRAAMRAAVFHRAHGAGRVAKQHDRLPHAHHGERGLAAHLFGQRERQPACGGIGKKRNDGIHGYSSRRARCLRQSWQTGIAACRLSLRRAKSRRRVARARRRRAQRAALREPMGRHRAQPRHRQRRDQQDRVQRSGNDPQLQADREHHQLDRAAAVHQHAHERRLRAVDAAQSRARVAAGEFRRHAADEKRGEPAPGRARVERGERCLKAHADEEERNQHEIGEAGEARVPQLAQVVAPREVGGRDERAERAVKAEPRRGPRRQQHVAERADQHGGAAAGPARSIEHAEHDGAHERDRHDDERDEHAHRVHRRGGRQARGRERADGREHQPAERIGQRRREYR</sequence>
<feature type="compositionally biased region" description="Basic residues" evidence="1">
    <location>
        <begin position="241"/>
        <end position="252"/>
    </location>
</feature>
<dbReference type="AlphaFoldDB" id="Q3JS15"/>